<sequence length="230" mass="25254">MSQYRAHPPCLPLPAVNYRKSLSVETAFPACLLDALAGYLFLTRDLGFKPSNIILMGDSAGGNLALALARYLGELAERGVSERTKNIGQVGGMILYSPWCDMTFAGESCIKNKNTDYVGGFGNAGVASHTRHFPSLLSSPYFSPALPLPNNAPRFKHLVDAGVKVYIQTGTAELLYSEDLDLARDMKKEGVDVRLREVEGEIHAAILFRREKAMRASEKDIPEFWNSLGQ</sequence>
<dbReference type="Proteomes" id="UP001243375">
    <property type="component" value="Unassembled WGS sequence"/>
</dbReference>
<name>A0ACC2WW60_9TREE</name>
<reference evidence="1" key="1">
    <citation type="submission" date="2023-04" db="EMBL/GenBank/DDBJ databases">
        <title>Draft Genome sequencing of Naganishia species isolated from polar environments using Oxford Nanopore Technology.</title>
        <authorList>
            <person name="Leo P."/>
            <person name="Venkateswaran K."/>
        </authorList>
    </citation>
    <scope>NUCLEOTIDE SEQUENCE</scope>
    <source>
        <strain evidence="1">MNA-CCFEE 5425</strain>
    </source>
</reference>
<dbReference type="EMBL" id="JASBWU010000016">
    <property type="protein sequence ID" value="KAJ9115381.1"/>
    <property type="molecule type" value="Genomic_DNA"/>
</dbReference>
<comment type="caution">
    <text evidence="1">The sequence shown here is derived from an EMBL/GenBank/DDBJ whole genome shotgun (WGS) entry which is preliminary data.</text>
</comment>
<proteinExistence type="predicted"/>
<accession>A0ACC2WW60</accession>
<evidence type="ECO:0000313" key="2">
    <source>
        <dbReference type="Proteomes" id="UP001243375"/>
    </source>
</evidence>
<protein>
    <submittedName>
        <fullName evidence="1">Uncharacterized protein</fullName>
    </submittedName>
</protein>
<evidence type="ECO:0000313" key="1">
    <source>
        <dbReference type="EMBL" id="KAJ9115381.1"/>
    </source>
</evidence>
<organism evidence="1 2">
    <name type="scientific">Naganishia vaughanmartiniae</name>
    <dbReference type="NCBI Taxonomy" id="1424756"/>
    <lineage>
        <taxon>Eukaryota</taxon>
        <taxon>Fungi</taxon>
        <taxon>Dikarya</taxon>
        <taxon>Basidiomycota</taxon>
        <taxon>Agaricomycotina</taxon>
        <taxon>Tremellomycetes</taxon>
        <taxon>Filobasidiales</taxon>
        <taxon>Filobasidiaceae</taxon>
        <taxon>Naganishia</taxon>
    </lineage>
</organism>
<keyword evidence="2" id="KW-1185">Reference proteome</keyword>
<gene>
    <name evidence="1" type="ORF">QFC22_005136</name>
</gene>